<keyword evidence="7" id="KW-0675">Receptor</keyword>
<reference evidence="12" key="1">
    <citation type="journal article" date="2015" name="Nat. Genet.">
        <title>The genome and transcriptome of the zoonotic hookworm Ancylostoma ceylanicum identify infection-specific gene families.</title>
        <authorList>
            <person name="Schwarz E.M."/>
            <person name="Hu Y."/>
            <person name="Antoshechkin I."/>
            <person name="Miller M.M."/>
            <person name="Sternberg P.W."/>
            <person name="Aroian R.V."/>
        </authorList>
    </citation>
    <scope>NUCLEOTIDE SEQUENCE</scope>
    <source>
        <strain evidence="12">HY135</strain>
    </source>
</reference>
<feature type="transmembrane region" description="Helical" evidence="9">
    <location>
        <begin position="145"/>
        <end position="164"/>
    </location>
</feature>
<dbReference type="PANTHER" id="PTHR42643:SF24">
    <property type="entry name" value="IONOTROPIC RECEPTOR 60A"/>
    <property type="match status" value="1"/>
</dbReference>
<evidence type="ECO:0000256" key="6">
    <source>
        <dbReference type="ARBA" id="ARBA00023136"/>
    </source>
</evidence>
<evidence type="ECO:0000256" key="3">
    <source>
        <dbReference type="ARBA" id="ARBA00022475"/>
    </source>
</evidence>
<proteinExistence type="inferred from homology"/>
<evidence type="ECO:0000313" key="12">
    <source>
        <dbReference type="Proteomes" id="UP000024635"/>
    </source>
</evidence>
<evidence type="ECO:0000313" key="11">
    <source>
        <dbReference type="EMBL" id="EYC01779.1"/>
    </source>
</evidence>
<evidence type="ECO:0000256" key="5">
    <source>
        <dbReference type="ARBA" id="ARBA00022989"/>
    </source>
</evidence>
<dbReference type="PANTHER" id="PTHR42643">
    <property type="entry name" value="IONOTROPIC RECEPTOR 20A-RELATED"/>
    <property type="match status" value="1"/>
</dbReference>
<evidence type="ECO:0000256" key="9">
    <source>
        <dbReference type="SAM" id="Phobius"/>
    </source>
</evidence>
<organism evidence="11 12">
    <name type="scientific">Ancylostoma ceylanicum</name>
    <dbReference type="NCBI Taxonomy" id="53326"/>
    <lineage>
        <taxon>Eukaryota</taxon>
        <taxon>Metazoa</taxon>
        <taxon>Ecdysozoa</taxon>
        <taxon>Nematoda</taxon>
        <taxon>Chromadorea</taxon>
        <taxon>Rhabditida</taxon>
        <taxon>Rhabditina</taxon>
        <taxon>Rhabditomorpha</taxon>
        <taxon>Strongyloidea</taxon>
        <taxon>Ancylostomatidae</taxon>
        <taxon>Ancylostomatinae</taxon>
        <taxon>Ancylostoma</taxon>
    </lineage>
</organism>
<feature type="transmembrane region" description="Helical" evidence="9">
    <location>
        <begin position="419"/>
        <end position="445"/>
    </location>
</feature>
<comment type="similarity">
    <text evidence="2">Belongs to the glutamate-gated ion channel (TC 1.A.10.1) family.</text>
</comment>
<dbReference type="InterPro" id="IPR001320">
    <property type="entry name" value="Iontro_rcpt_C"/>
</dbReference>
<gene>
    <name evidence="11" type="primary">Acey_s0104.g3598</name>
    <name evidence="11" type="synonym">Acey-glr-8</name>
    <name evidence="11" type="ORF">Y032_0104g3598</name>
</gene>
<feature type="transmembrane region" description="Helical" evidence="9">
    <location>
        <begin position="113"/>
        <end position="133"/>
    </location>
</feature>
<protein>
    <recommendedName>
        <fullName evidence="10">Ionotropic glutamate receptor C-terminal domain-containing protein</fullName>
    </recommendedName>
</protein>
<comment type="caution">
    <text evidence="11">The sequence shown here is derived from an EMBL/GenBank/DDBJ whole genome shotgun (WGS) entry which is preliminary data.</text>
</comment>
<dbReference type="Gene3D" id="3.40.190.10">
    <property type="entry name" value="Periplasmic binding protein-like II"/>
    <property type="match status" value="1"/>
</dbReference>
<comment type="subcellular location">
    <subcellularLocation>
        <location evidence="1">Cell membrane</location>
        <topology evidence="1">Multi-pass membrane protein</topology>
    </subcellularLocation>
</comment>
<sequence>MNGATADRHGYNIFERACTYTAKKQLIQQSSQVFQIVPWSYGDEGNASWPGAFKALYNQEADIIAGAAIMRYDRSLIADLTYPFQCVHTGMLTVAPVRQRSDAMLIVTEPFQWQVWLMTAACILFSALTLFILSSTLRRVYNEESFSLFESAWVFFSIFVQQGIPEQPRSWSIRILISLWWLASITLMATFTGSLVALFAVERHELPFSSFNELVKLVKQGKYSILMDSKSLTRTEMIANSQLPVYQDLWYEIGVNHRIKYVKGIRSAVNFLLQNPAYVLLGPKTVLKMYEQTDCRLTLLQETILPTYVSIALAKDSPYSTFFSNRGFSSRRCKTSTSRMLLWRFHMYTSHLVDLYFRKLYISTFLELWWLIRELVERGFPKKWIRDYGNYIASRRFDFCNGTSPSKLKSYLDLRRAQGAFWILIGGLLCGILVLFIEIALHYVVKNAGSEDNRFAQFRRWASSYIRENW</sequence>
<dbReference type="STRING" id="53326.A0A016TFN4"/>
<feature type="domain" description="Ionotropic glutamate receptor C-terminal" evidence="10">
    <location>
        <begin position="112"/>
        <end position="428"/>
    </location>
</feature>
<evidence type="ECO:0000256" key="7">
    <source>
        <dbReference type="ARBA" id="ARBA00023170"/>
    </source>
</evidence>
<keyword evidence="6 9" id="KW-0472">Membrane</keyword>
<evidence type="ECO:0000256" key="1">
    <source>
        <dbReference type="ARBA" id="ARBA00004651"/>
    </source>
</evidence>
<dbReference type="GO" id="GO:0005886">
    <property type="term" value="C:plasma membrane"/>
    <property type="evidence" value="ECO:0007669"/>
    <property type="project" value="UniProtKB-SubCell"/>
</dbReference>
<evidence type="ECO:0000256" key="2">
    <source>
        <dbReference type="ARBA" id="ARBA00008685"/>
    </source>
</evidence>
<feature type="transmembrane region" description="Helical" evidence="9">
    <location>
        <begin position="179"/>
        <end position="201"/>
    </location>
</feature>
<dbReference type="Gene3D" id="1.10.287.70">
    <property type="match status" value="1"/>
</dbReference>
<dbReference type="InterPro" id="IPR052192">
    <property type="entry name" value="Insect_Ionotropic_Sensory_Rcpt"/>
</dbReference>
<accession>A0A016TFN4</accession>
<evidence type="ECO:0000256" key="4">
    <source>
        <dbReference type="ARBA" id="ARBA00022692"/>
    </source>
</evidence>
<evidence type="ECO:0000259" key="10">
    <source>
        <dbReference type="Pfam" id="PF00060"/>
    </source>
</evidence>
<dbReference type="AlphaFoldDB" id="A0A016TFN4"/>
<keyword evidence="4 9" id="KW-0812">Transmembrane</keyword>
<dbReference type="GO" id="GO:0050906">
    <property type="term" value="P:detection of stimulus involved in sensory perception"/>
    <property type="evidence" value="ECO:0007669"/>
    <property type="project" value="UniProtKB-ARBA"/>
</dbReference>
<keyword evidence="8" id="KW-0325">Glycoprotein</keyword>
<evidence type="ECO:0000256" key="8">
    <source>
        <dbReference type="ARBA" id="ARBA00023180"/>
    </source>
</evidence>
<dbReference type="Proteomes" id="UP000024635">
    <property type="component" value="Unassembled WGS sequence"/>
</dbReference>
<dbReference type="SUPFAM" id="SSF53850">
    <property type="entry name" value="Periplasmic binding protein-like II"/>
    <property type="match status" value="1"/>
</dbReference>
<keyword evidence="12" id="KW-1185">Reference proteome</keyword>
<dbReference type="GO" id="GO:0015276">
    <property type="term" value="F:ligand-gated monoatomic ion channel activity"/>
    <property type="evidence" value="ECO:0007669"/>
    <property type="project" value="InterPro"/>
</dbReference>
<dbReference type="Pfam" id="PF00060">
    <property type="entry name" value="Lig_chan"/>
    <property type="match status" value="1"/>
</dbReference>
<dbReference type="EMBL" id="JARK01001440">
    <property type="protein sequence ID" value="EYC01779.1"/>
    <property type="molecule type" value="Genomic_DNA"/>
</dbReference>
<dbReference type="OrthoDB" id="9997229at2759"/>
<keyword evidence="5 9" id="KW-1133">Transmembrane helix</keyword>
<keyword evidence="3" id="KW-1003">Cell membrane</keyword>
<name>A0A016TFN4_9BILA</name>